<evidence type="ECO:0000313" key="1">
    <source>
        <dbReference type="EMBL" id="GAJ13083.1"/>
    </source>
</evidence>
<sequence>RGWGGLSTGIINISKMKTGYLTLIRLFSRGDQYKMHIVTGEGSTPRKWEELGWEPPAPHFPSLEVILDTPVEEFAQRVASEHYLVAYGDHRGKLEDLCKILGIEVI</sequence>
<reference evidence="1" key="1">
    <citation type="journal article" date="2014" name="Front. Microbiol.">
        <title>High frequency of phylogenetically diverse reductive dehalogenase-homologous genes in deep subseafloor sedimentary metagenomes.</title>
        <authorList>
            <person name="Kawai M."/>
            <person name="Futagami T."/>
            <person name="Toyoda A."/>
            <person name="Takaki Y."/>
            <person name="Nishi S."/>
            <person name="Hori S."/>
            <person name="Arai W."/>
            <person name="Tsubouchi T."/>
            <person name="Morono Y."/>
            <person name="Uchiyama I."/>
            <person name="Ito T."/>
            <person name="Fujiyama A."/>
            <person name="Inagaki F."/>
            <person name="Takami H."/>
        </authorList>
    </citation>
    <scope>NUCLEOTIDE SEQUENCE</scope>
    <source>
        <strain evidence="1">Expedition CK06-06</strain>
    </source>
</reference>
<organism evidence="1">
    <name type="scientific">marine sediment metagenome</name>
    <dbReference type="NCBI Taxonomy" id="412755"/>
    <lineage>
        <taxon>unclassified sequences</taxon>
        <taxon>metagenomes</taxon>
        <taxon>ecological metagenomes</taxon>
    </lineage>
</organism>
<gene>
    <name evidence="1" type="ORF">S12H4_49551</name>
</gene>
<proteinExistence type="predicted"/>
<accession>X1U6B4</accession>
<dbReference type="AlphaFoldDB" id="X1U6B4"/>
<dbReference type="EMBL" id="BARW01031103">
    <property type="protein sequence ID" value="GAJ13083.1"/>
    <property type="molecule type" value="Genomic_DNA"/>
</dbReference>
<protein>
    <recommendedName>
        <fullName evidence="2">L-fucose isomerase C-terminal domain-containing protein</fullName>
    </recommendedName>
</protein>
<comment type="caution">
    <text evidence="1">The sequence shown here is derived from an EMBL/GenBank/DDBJ whole genome shotgun (WGS) entry which is preliminary data.</text>
</comment>
<evidence type="ECO:0008006" key="2">
    <source>
        <dbReference type="Google" id="ProtNLM"/>
    </source>
</evidence>
<name>X1U6B4_9ZZZZ</name>
<feature type="non-terminal residue" evidence="1">
    <location>
        <position position="1"/>
    </location>
</feature>